<feature type="domain" description="Band 7" evidence="2">
    <location>
        <begin position="3"/>
        <end position="140"/>
    </location>
</feature>
<dbReference type="Gene3D" id="3.30.479.30">
    <property type="entry name" value="Band 7 domain"/>
    <property type="match status" value="1"/>
</dbReference>
<organism evidence="3 4">
    <name type="scientific">Exidia glandulosa HHB12029</name>
    <dbReference type="NCBI Taxonomy" id="1314781"/>
    <lineage>
        <taxon>Eukaryota</taxon>
        <taxon>Fungi</taxon>
        <taxon>Dikarya</taxon>
        <taxon>Basidiomycota</taxon>
        <taxon>Agaricomycotina</taxon>
        <taxon>Agaricomycetes</taxon>
        <taxon>Auriculariales</taxon>
        <taxon>Exidiaceae</taxon>
        <taxon>Exidia</taxon>
    </lineage>
</organism>
<dbReference type="InterPro" id="IPR001972">
    <property type="entry name" value="Stomatin_HflK_fam"/>
</dbReference>
<dbReference type="AlphaFoldDB" id="A0A165PS70"/>
<evidence type="ECO:0000313" key="3">
    <source>
        <dbReference type="EMBL" id="KZW02597.1"/>
    </source>
</evidence>
<dbReference type="SUPFAM" id="SSF117892">
    <property type="entry name" value="Band 7/SPFH domain"/>
    <property type="match status" value="1"/>
</dbReference>
<dbReference type="STRING" id="1314781.A0A165PS70"/>
<name>A0A165PS70_EXIGL</name>
<keyword evidence="4" id="KW-1185">Reference proteome</keyword>
<feature type="region of interest" description="Disordered" evidence="1">
    <location>
        <begin position="261"/>
        <end position="283"/>
    </location>
</feature>
<dbReference type="PRINTS" id="PR00721">
    <property type="entry name" value="STOMATIN"/>
</dbReference>
<dbReference type="Proteomes" id="UP000077266">
    <property type="component" value="Unassembled WGS sequence"/>
</dbReference>
<accession>A0A165PS70</accession>
<feature type="compositionally biased region" description="Low complexity" evidence="1">
    <location>
        <begin position="265"/>
        <end position="277"/>
    </location>
</feature>
<dbReference type="InterPro" id="IPR036013">
    <property type="entry name" value="Band_7/SPFH_dom_sf"/>
</dbReference>
<evidence type="ECO:0000313" key="4">
    <source>
        <dbReference type="Proteomes" id="UP000077266"/>
    </source>
</evidence>
<dbReference type="InParanoid" id="A0A165PS70"/>
<dbReference type="PANTHER" id="PTHR43327">
    <property type="entry name" value="STOMATIN-LIKE PROTEIN 2, MITOCHONDRIAL"/>
    <property type="match status" value="1"/>
</dbReference>
<dbReference type="OrthoDB" id="434619at2759"/>
<dbReference type="PANTHER" id="PTHR43327:SF10">
    <property type="entry name" value="STOMATIN-LIKE PROTEIN 2, MITOCHONDRIAL"/>
    <property type="match status" value="1"/>
</dbReference>
<evidence type="ECO:0000256" key="1">
    <source>
        <dbReference type="SAM" id="MobiDB-lite"/>
    </source>
</evidence>
<reference evidence="3 4" key="1">
    <citation type="journal article" date="2016" name="Mol. Biol. Evol.">
        <title>Comparative Genomics of Early-Diverging Mushroom-Forming Fungi Provides Insights into the Origins of Lignocellulose Decay Capabilities.</title>
        <authorList>
            <person name="Nagy L.G."/>
            <person name="Riley R."/>
            <person name="Tritt A."/>
            <person name="Adam C."/>
            <person name="Daum C."/>
            <person name="Floudas D."/>
            <person name="Sun H."/>
            <person name="Yadav J.S."/>
            <person name="Pangilinan J."/>
            <person name="Larsson K.H."/>
            <person name="Matsuura K."/>
            <person name="Barry K."/>
            <person name="Labutti K."/>
            <person name="Kuo R."/>
            <person name="Ohm R.A."/>
            <person name="Bhattacharya S.S."/>
            <person name="Shirouzu T."/>
            <person name="Yoshinaga Y."/>
            <person name="Martin F.M."/>
            <person name="Grigoriev I.V."/>
            <person name="Hibbett D.S."/>
        </authorList>
    </citation>
    <scope>NUCLEOTIDE SEQUENCE [LARGE SCALE GENOMIC DNA]</scope>
    <source>
        <strain evidence="3 4">HHB12029</strain>
    </source>
</reference>
<dbReference type="Pfam" id="PF01145">
    <property type="entry name" value="Band_7"/>
    <property type="match status" value="1"/>
</dbReference>
<dbReference type="GO" id="GO:0016020">
    <property type="term" value="C:membrane"/>
    <property type="evidence" value="ECO:0007669"/>
    <property type="project" value="InterPro"/>
</dbReference>
<gene>
    <name evidence="3" type="ORF">EXIGLDRAFT_732856</name>
</gene>
<dbReference type="EMBL" id="KV425887">
    <property type="protein sequence ID" value="KZW02597.1"/>
    <property type="molecule type" value="Genomic_DNA"/>
</dbReference>
<evidence type="ECO:0000259" key="2">
    <source>
        <dbReference type="Pfam" id="PF01145"/>
    </source>
</evidence>
<protein>
    <recommendedName>
        <fullName evidence="2">Band 7 domain-containing protein</fullName>
    </recommendedName>
</protein>
<proteinExistence type="predicted"/>
<dbReference type="CDD" id="cd08829">
    <property type="entry name" value="SPFH_paraslipin"/>
    <property type="match status" value="1"/>
</dbReference>
<sequence>MRETSVNISDLSGFTADNTPVTLSGSLFFRVTNSYDACFRVSQFQQNIRNIGTSAMRSVVGHFSYDEVIGDRNKINQRLHDVIGSSIEKWGVECTKFEIQTFKPSNRDVERQLELQMEAERNRRKQILDTQAAVNVAEGNKQRAILESEGELQSQLNHAEGTKRRLILESEGQLESGSNDAKAIARQIHLVASALSSNPSDQERSLALQALLEFKRLDQLRAIANGKGNNTYFFGDAKGTGRDAYEVDNVEKWKRTLRQEQKMGATVAAATPTSPTPTQLPGA</sequence>
<dbReference type="InterPro" id="IPR001107">
    <property type="entry name" value="Band_7"/>
</dbReference>
<dbReference type="InterPro" id="IPR050710">
    <property type="entry name" value="Band7/mec-2_domain"/>
</dbReference>